<dbReference type="PROSITE" id="PS50943">
    <property type="entry name" value="HTH_CROC1"/>
    <property type="match status" value="1"/>
</dbReference>
<gene>
    <name evidence="2" type="ORF">WI372_16485</name>
</gene>
<proteinExistence type="predicted"/>
<evidence type="ECO:0000313" key="3">
    <source>
        <dbReference type="Proteomes" id="UP001484239"/>
    </source>
</evidence>
<evidence type="ECO:0000313" key="2">
    <source>
        <dbReference type="EMBL" id="MEK9502593.1"/>
    </source>
</evidence>
<organism evidence="2 3">
    <name type="scientific">Gaopeijia maritima</name>
    <dbReference type="NCBI Taxonomy" id="3119007"/>
    <lineage>
        <taxon>Bacteria</taxon>
        <taxon>Pseudomonadati</taxon>
        <taxon>Gemmatimonadota</taxon>
        <taxon>Longimicrobiia</taxon>
        <taxon>Gaopeijiales</taxon>
        <taxon>Gaopeijiaceae</taxon>
        <taxon>Gaopeijia</taxon>
    </lineage>
</organism>
<dbReference type="CDD" id="cd00093">
    <property type="entry name" value="HTH_XRE"/>
    <property type="match status" value="1"/>
</dbReference>
<comment type="caution">
    <text evidence="2">The sequence shown here is derived from an EMBL/GenBank/DDBJ whole genome shotgun (WGS) entry which is preliminary data.</text>
</comment>
<name>A0ABU9ECY7_9BACT</name>
<dbReference type="NCBIfam" id="TIGR03070">
    <property type="entry name" value="couple_hipB"/>
    <property type="match status" value="1"/>
</dbReference>
<dbReference type="SUPFAM" id="SSF47413">
    <property type="entry name" value="lambda repressor-like DNA-binding domains"/>
    <property type="match status" value="1"/>
</dbReference>
<dbReference type="Pfam" id="PF13560">
    <property type="entry name" value="HTH_31"/>
    <property type="match status" value="1"/>
</dbReference>
<reference evidence="2 3" key="1">
    <citation type="submission" date="2024-02" db="EMBL/GenBank/DDBJ databases">
        <title>A novel Gemmatimonadota bacterium.</title>
        <authorList>
            <person name="Du Z.-J."/>
            <person name="Ye Y.-Q."/>
        </authorList>
    </citation>
    <scope>NUCLEOTIDE SEQUENCE [LARGE SCALE GENOMIC DNA]</scope>
    <source>
        <strain evidence="2 3">DH-20</strain>
    </source>
</reference>
<dbReference type="RefSeq" id="WP_405280187.1">
    <property type="nucleotide sequence ID" value="NZ_JBBHLI010000013.1"/>
</dbReference>
<dbReference type="InterPro" id="IPR017507">
    <property type="entry name" value="Tscrpt_reg_HipB-like"/>
</dbReference>
<dbReference type="Proteomes" id="UP001484239">
    <property type="component" value="Unassembled WGS sequence"/>
</dbReference>
<dbReference type="EMBL" id="JBBHLI010000013">
    <property type="protein sequence ID" value="MEK9502593.1"/>
    <property type="molecule type" value="Genomic_DNA"/>
</dbReference>
<evidence type="ECO:0000259" key="1">
    <source>
        <dbReference type="PROSITE" id="PS50943"/>
    </source>
</evidence>
<keyword evidence="3" id="KW-1185">Reference proteome</keyword>
<feature type="domain" description="HTH cro/C1-type" evidence="1">
    <location>
        <begin position="17"/>
        <end position="71"/>
    </location>
</feature>
<protein>
    <submittedName>
        <fullName evidence="2">Helix-turn-helix transcriptional regulator</fullName>
    </submittedName>
</protein>
<accession>A0ABU9ECY7</accession>
<sequence>MISYTNPSRVVALGQCVRTRREALGLRQAELGELAGCSSRFVHTLETGKDTVRMDKVLDVLEVLGLDLQVVPGTGRTVSADLADTEADRAP</sequence>
<dbReference type="InterPro" id="IPR001387">
    <property type="entry name" value="Cro/C1-type_HTH"/>
</dbReference>
<dbReference type="Gene3D" id="1.10.260.40">
    <property type="entry name" value="lambda repressor-like DNA-binding domains"/>
    <property type="match status" value="1"/>
</dbReference>
<dbReference type="SMART" id="SM00530">
    <property type="entry name" value="HTH_XRE"/>
    <property type="match status" value="1"/>
</dbReference>
<dbReference type="InterPro" id="IPR010982">
    <property type="entry name" value="Lambda_DNA-bd_dom_sf"/>
</dbReference>